<evidence type="ECO:0000313" key="2">
    <source>
        <dbReference type="Proteomes" id="UP000195877"/>
    </source>
</evidence>
<evidence type="ECO:0000313" key="1">
    <source>
        <dbReference type="EMBL" id="SMQ99287.1"/>
    </source>
</evidence>
<reference evidence="1 2" key="1">
    <citation type="submission" date="2017-05" db="EMBL/GenBank/DDBJ databases">
        <authorList>
            <person name="Blom J."/>
        </authorList>
    </citation>
    <scope>NUCLEOTIDE SEQUENCE [LARGE SCALE GENOMIC DNA]</scope>
    <source>
        <strain evidence="1">PD885</strain>
    </source>
</reference>
<protein>
    <submittedName>
        <fullName evidence="1">Phage related protein</fullName>
    </submittedName>
</protein>
<gene>
    <name evidence="1" type="ORF">PD885_02043</name>
</gene>
<dbReference type="Proteomes" id="UP000195877">
    <property type="component" value="Chromosome 1"/>
</dbReference>
<sequence>MRGLAEQMGVTSAALSEWNKGHKPIPDERIRQLAKIAGQDPGPWLLLIHSEQDQGELGREWAKLYKRLGITAAGILCAIGIAANPLIAKAKAAEPKSETRVACILCPKKAGDELFFDPIVFLQLPLERHIRWRSCSGRLIVEVRVAQAAATAELQ</sequence>
<dbReference type="InterPro" id="IPR010982">
    <property type="entry name" value="Lambda_DNA-bd_dom_sf"/>
</dbReference>
<proteinExistence type="predicted"/>
<name>A0ABY1RPW2_9XANT</name>
<dbReference type="EMBL" id="LT853882">
    <property type="protein sequence ID" value="SMQ99287.1"/>
    <property type="molecule type" value="Genomic_DNA"/>
</dbReference>
<keyword evidence="2" id="KW-1185">Reference proteome</keyword>
<organism evidence="1 2">
    <name type="scientific">Xanthomonas fragariae</name>
    <dbReference type="NCBI Taxonomy" id="48664"/>
    <lineage>
        <taxon>Bacteria</taxon>
        <taxon>Pseudomonadati</taxon>
        <taxon>Pseudomonadota</taxon>
        <taxon>Gammaproteobacteria</taxon>
        <taxon>Lysobacterales</taxon>
        <taxon>Lysobacteraceae</taxon>
        <taxon>Xanthomonas</taxon>
    </lineage>
</organism>
<dbReference type="SUPFAM" id="SSF47413">
    <property type="entry name" value="lambda repressor-like DNA-binding domains"/>
    <property type="match status" value="1"/>
</dbReference>
<accession>A0ABY1RPW2</accession>